<keyword evidence="1" id="KW-1133">Transmembrane helix</keyword>
<evidence type="ECO:0000313" key="3">
    <source>
        <dbReference type="Proteomes" id="UP000218702"/>
    </source>
</evidence>
<evidence type="ECO:0000313" key="2">
    <source>
        <dbReference type="EMBL" id="BAZ85339.1"/>
    </source>
</evidence>
<dbReference type="KEGG" id="dcm:NIES806_15420"/>
<proteinExistence type="predicted"/>
<dbReference type="EMBL" id="AP018316">
    <property type="protein sequence ID" value="BAZ85339.1"/>
    <property type="molecule type" value="Genomic_DNA"/>
</dbReference>
<accession>A0A1Z4V1S0</accession>
<sequence length="66" mass="7820">MFIDFRPQLDIFNLRRVTWWKQVIVAIAYYIASQLSYFVIYGCFFSHLPVAIFCPLLLCIFAKAHT</sequence>
<dbReference type="RefSeq" id="WP_197705506.1">
    <property type="nucleotide sequence ID" value="NZ_AP018316.1"/>
</dbReference>
<protein>
    <submittedName>
        <fullName evidence="2">Uncharacterized protein</fullName>
    </submittedName>
</protein>
<evidence type="ECO:0000256" key="1">
    <source>
        <dbReference type="SAM" id="Phobius"/>
    </source>
</evidence>
<keyword evidence="1" id="KW-0472">Membrane</keyword>
<feature type="transmembrane region" description="Helical" evidence="1">
    <location>
        <begin position="38"/>
        <end position="62"/>
    </location>
</feature>
<keyword evidence="1" id="KW-0812">Transmembrane</keyword>
<keyword evidence="3" id="KW-1185">Reference proteome</keyword>
<dbReference type="Proteomes" id="UP000218702">
    <property type="component" value="Chromosome"/>
</dbReference>
<reference evidence="2 3" key="1">
    <citation type="submission" date="2017-06" db="EMBL/GenBank/DDBJ databases">
        <title>Genome sequencing of cyanobaciteial culture collection at National Institute for Environmental Studies (NIES).</title>
        <authorList>
            <person name="Hirose Y."/>
            <person name="Shimura Y."/>
            <person name="Fujisawa T."/>
            <person name="Nakamura Y."/>
            <person name="Kawachi M."/>
        </authorList>
    </citation>
    <scope>NUCLEOTIDE SEQUENCE [LARGE SCALE GENOMIC DNA]</scope>
    <source>
        <strain evidence="2 3">NIES-806</strain>
    </source>
</reference>
<organism evidence="2 3">
    <name type="scientific">Dolichospermum compactum NIES-806</name>
    <dbReference type="NCBI Taxonomy" id="1973481"/>
    <lineage>
        <taxon>Bacteria</taxon>
        <taxon>Bacillati</taxon>
        <taxon>Cyanobacteriota</taxon>
        <taxon>Cyanophyceae</taxon>
        <taxon>Nostocales</taxon>
        <taxon>Aphanizomenonaceae</taxon>
        <taxon>Dolichospermum</taxon>
        <taxon>Dolichospermum compactum</taxon>
    </lineage>
</organism>
<gene>
    <name evidence="2" type="ORF">NIES806_15420</name>
</gene>
<dbReference type="AlphaFoldDB" id="A0A1Z4V1S0"/>
<name>A0A1Z4V1S0_9CYAN</name>